<dbReference type="Gene3D" id="3.30.530.20">
    <property type="match status" value="1"/>
</dbReference>
<evidence type="ECO:0000313" key="3">
    <source>
        <dbReference type="EMBL" id="NTC30234.1"/>
    </source>
</evidence>
<dbReference type="AlphaFoldDB" id="A0A1B9U5D2"/>
<protein>
    <submittedName>
        <fullName evidence="3">SRPBCC family protein</fullName>
    </submittedName>
</protein>
<gene>
    <name evidence="3" type="ORF">G6M46_19050</name>
</gene>
<dbReference type="CDD" id="cd08896">
    <property type="entry name" value="SRPBCC_CalC_Aha1-like_3"/>
    <property type="match status" value="1"/>
</dbReference>
<dbReference type="InterPro" id="IPR023393">
    <property type="entry name" value="START-like_dom_sf"/>
</dbReference>
<evidence type="ECO:0000256" key="1">
    <source>
        <dbReference type="ARBA" id="ARBA00006817"/>
    </source>
</evidence>
<dbReference type="SUPFAM" id="SSF55961">
    <property type="entry name" value="Bet v1-like"/>
    <property type="match status" value="1"/>
</dbReference>
<reference evidence="3" key="1">
    <citation type="journal article" date="2020" name="Science">
        <title>Unexpected conservation and global transmission of agrobacterial virulence plasmids.</title>
        <authorList>
            <person name="Weisberg A.J."/>
            <person name="Davis E.W. 2nd"/>
            <person name="Tabima J."/>
            <person name="Belcher M.S."/>
            <person name="Miller M."/>
            <person name="Kuo C.H."/>
            <person name="Loper J.E."/>
            <person name="Grunwald N.J."/>
            <person name="Putnam M.L."/>
            <person name="Chang J.H."/>
        </authorList>
    </citation>
    <scope>NUCLEOTIDE SEQUENCE</scope>
    <source>
        <strain evidence="3">17-1853-1a</strain>
    </source>
</reference>
<accession>A0A1B9U5D2</accession>
<comment type="similarity">
    <text evidence="1">Belongs to the AHA1 family.</text>
</comment>
<evidence type="ECO:0000259" key="2">
    <source>
        <dbReference type="Pfam" id="PF08327"/>
    </source>
</evidence>
<proteinExistence type="inferred from homology"/>
<dbReference type="InterPro" id="IPR013538">
    <property type="entry name" value="ASHA1/2-like_C"/>
</dbReference>
<dbReference type="EMBL" id="JAAMAY010000030">
    <property type="protein sequence ID" value="NTC30234.1"/>
    <property type="molecule type" value="Genomic_DNA"/>
</dbReference>
<organism evidence="3 4">
    <name type="scientific">Agrobacterium tumefaciens</name>
    <dbReference type="NCBI Taxonomy" id="358"/>
    <lineage>
        <taxon>Bacteria</taxon>
        <taxon>Pseudomonadati</taxon>
        <taxon>Pseudomonadota</taxon>
        <taxon>Alphaproteobacteria</taxon>
        <taxon>Hyphomicrobiales</taxon>
        <taxon>Rhizobiaceae</taxon>
        <taxon>Rhizobium/Agrobacterium group</taxon>
        <taxon>Agrobacterium</taxon>
        <taxon>Agrobacterium tumefaciens complex</taxon>
    </lineage>
</organism>
<dbReference type="Proteomes" id="UP000702952">
    <property type="component" value="Unassembled WGS sequence"/>
</dbReference>
<dbReference type="RefSeq" id="WP_065659221.1">
    <property type="nucleotide sequence ID" value="NZ_CP123838.1"/>
</dbReference>
<feature type="domain" description="Activator of Hsp90 ATPase homologue 1/2-like C-terminal" evidence="2">
    <location>
        <begin position="18"/>
        <end position="155"/>
    </location>
</feature>
<name>A0A1B9U5D2_AGRTU</name>
<evidence type="ECO:0000313" key="4">
    <source>
        <dbReference type="Proteomes" id="UP000702952"/>
    </source>
</evidence>
<comment type="caution">
    <text evidence="3">The sequence shown here is derived from an EMBL/GenBank/DDBJ whole genome shotgun (WGS) entry which is preliminary data.</text>
</comment>
<sequence length="160" mass="18517">MSDTFNPDLDLKISRIIRAPRRLVWNAWVDKNSLEQWWVPHPGQCRVEKMELFPGGAFETRYSEDGKAFGDHISGCFLAVDHEERLVFTDALTSGFRPSARPFLTAVMSFRDHPEGMEYLAYAMHRNPEDRDRHAEMGFFDGWNTVAEQLAQLVERQAIN</sequence>
<dbReference type="Pfam" id="PF08327">
    <property type="entry name" value="AHSA1"/>
    <property type="match status" value="1"/>
</dbReference>